<keyword evidence="7 16" id="KW-0418">Kinase</keyword>
<feature type="binding site" evidence="12">
    <location>
        <position position="553"/>
    </location>
    <ligand>
        <name>ATP</name>
        <dbReference type="ChEBI" id="CHEBI:30616"/>
    </ligand>
</feature>
<evidence type="ECO:0000313" key="17">
    <source>
        <dbReference type="Proteomes" id="UP000694251"/>
    </source>
</evidence>
<dbReference type="EMBL" id="JAEFBJ010000013">
    <property type="protein sequence ID" value="KAG7538766.1"/>
    <property type="molecule type" value="Genomic_DNA"/>
</dbReference>
<dbReference type="OrthoDB" id="264917at2759"/>
<keyword evidence="2" id="KW-0723">Serine/threonine-protein kinase</keyword>
<keyword evidence="3" id="KW-0808">Transferase</keyword>
<feature type="signal peptide" evidence="14">
    <location>
        <begin position="1"/>
        <end position="27"/>
    </location>
</feature>
<dbReference type="InterPro" id="IPR024788">
    <property type="entry name" value="Malectin-like_Carb-bd_dom"/>
</dbReference>
<evidence type="ECO:0000256" key="4">
    <source>
        <dbReference type="ARBA" id="ARBA00022692"/>
    </source>
</evidence>
<dbReference type="InterPro" id="IPR008271">
    <property type="entry name" value="Ser/Thr_kinase_AS"/>
</dbReference>
<gene>
    <name evidence="16" type="ORF">ISN44_As13g024990</name>
</gene>
<dbReference type="Pfam" id="PF07714">
    <property type="entry name" value="PK_Tyr_Ser-Thr"/>
    <property type="match status" value="1"/>
</dbReference>
<keyword evidence="6 12" id="KW-0547">Nucleotide-binding</keyword>
<dbReference type="GO" id="GO:0009506">
    <property type="term" value="C:plasmodesma"/>
    <property type="evidence" value="ECO:0007669"/>
    <property type="project" value="TreeGrafter"/>
</dbReference>
<dbReference type="SMART" id="SM00220">
    <property type="entry name" value="S_TKc"/>
    <property type="match status" value="1"/>
</dbReference>
<dbReference type="InterPro" id="IPR000719">
    <property type="entry name" value="Prot_kinase_dom"/>
</dbReference>
<evidence type="ECO:0000256" key="1">
    <source>
        <dbReference type="ARBA" id="ARBA00004479"/>
    </source>
</evidence>
<evidence type="ECO:0000256" key="9">
    <source>
        <dbReference type="ARBA" id="ARBA00022989"/>
    </source>
</evidence>
<dbReference type="Pfam" id="PF12819">
    <property type="entry name" value="Malectin_like"/>
    <property type="match status" value="1"/>
</dbReference>
<feature type="transmembrane region" description="Helical" evidence="13">
    <location>
        <begin position="424"/>
        <end position="446"/>
    </location>
</feature>
<dbReference type="PANTHER" id="PTHR27003:SF296">
    <property type="entry name" value="PROTEIN KINASE DOMAIN-CONTAINING PROTEIN"/>
    <property type="match status" value="1"/>
</dbReference>
<reference evidence="16 17" key="1">
    <citation type="submission" date="2020-12" db="EMBL/GenBank/DDBJ databases">
        <title>Concerted genomic and epigenomic changes stabilize Arabidopsis allopolyploids.</title>
        <authorList>
            <person name="Chen Z."/>
        </authorList>
    </citation>
    <scope>NUCLEOTIDE SEQUENCE [LARGE SCALE GENOMIC DNA]</scope>
    <source>
        <strain evidence="16">As9502</strain>
        <tissue evidence="16">Leaf</tissue>
    </source>
</reference>
<feature type="chain" id="PRO_5035856859" evidence="14">
    <location>
        <begin position="28"/>
        <end position="842"/>
    </location>
</feature>
<dbReference type="CDD" id="cd14066">
    <property type="entry name" value="STKc_IRAK"/>
    <property type="match status" value="1"/>
</dbReference>
<dbReference type="PROSITE" id="PS50011">
    <property type="entry name" value="PROTEIN_KINASE_DOM"/>
    <property type="match status" value="1"/>
</dbReference>
<evidence type="ECO:0000256" key="6">
    <source>
        <dbReference type="ARBA" id="ARBA00022741"/>
    </source>
</evidence>
<evidence type="ECO:0000256" key="10">
    <source>
        <dbReference type="ARBA" id="ARBA00023136"/>
    </source>
</evidence>
<comment type="caution">
    <text evidence="16">The sequence shown here is derived from an EMBL/GenBank/DDBJ whole genome shotgun (WGS) entry which is preliminary data.</text>
</comment>
<feature type="domain" description="Protein kinase" evidence="15">
    <location>
        <begin position="525"/>
        <end position="803"/>
    </location>
</feature>
<evidence type="ECO:0000313" key="16">
    <source>
        <dbReference type="EMBL" id="KAG7538766.1"/>
    </source>
</evidence>
<dbReference type="PROSITE" id="PS00107">
    <property type="entry name" value="PROTEIN_KINASE_ATP"/>
    <property type="match status" value="1"/>
</dbReference>
<keyword evidence="17" id="KW-1185">Reference proteome</keyword>
<dbReference type="GO" id="GO:0004714">
    <property type="term" value="F:transmembrane receptor protein tyrosine kinase activity"/>
    <property type="evidence" value="ECO:0007669"/>
    <property type="project" value="InterPro"/>
</dbReference>
<protein>
    <submittedName>
        <fullName evidence="16">Protein kinase-like domain superfamily</fullName>
    </submittedName>
</protein>
<evidence type="ECO:0000256" key="5">
    <source>
        <dbReference type="ARBA" id="ARBA00022729"/>
    </source>
</evidence>
<dbReference type="GO" id="GO:0005886">
    <property type="term" value="C:plasma membrane"/>
    <property type="evidence" value="ECO:0007669"/>
    <property type="project" value="TreeGrafter"/>
</dbReference>
<dbReference type="PANTHER" id="PTHR27003">
    <property type="entry name" value="OS07G0166700 PROTEIN"/>
    <property type="match status" value="1"/>
</dbReference>
<keyword evidence="5 14" id="KW-0732">Signal</keyword>
<dbReference type="Proteomes" id="UP000694251">
    <property type="component" value="Chromosome 13"/>
</dbReference>
<dbReference type="FunFam" id="2.60.120.430:FF:000005">
    <property type="entry name" value="Putative receptor-like protein kinase"/>
    <property type="match status" value="1"/>
</dbReference>
<dbReference type="FunFam" id="3.30.200.20:FF:000039">
    <property type="entry name" value="receptor-like protein kinase FERONIA"/>
    <property type="match status" value="1"/>
</dbReference>
<dbReference type="GO" id="GO:0004674">
    <property type="term" value="F:protein serine/threonine kinase activity"/>
    <property type="evidence" value="ECO:0007669"/>
    <property type="project" value="UniProtKB-KW"/>
</dbReference>
<dbReference type="InterPro" id="IPR045272">
    <property type="entry name" value="ANXUR1/2-like"/>
</dbReference>
<dbReference type="InterPro" id="IPR001245">
    <property type="entry name" value="Ser-Thr/Tyr_kinase_cat_dom"/>
</dbReference>
<evidence type="ECO:0000256" key="3">
    <source>
        <dbReference type="ARBA" id="ARBA00022679"/>
    </source>
</evidence>
<evidence type="ECO:0000259" key="15">
    <source>
        <dbReference type="PROSITE" id="PS50011"/>
    </source>
</evidence>
<evidence type="ECO:0000256" key="2">
    <source>
        <dbReference type="ARBA" id="ARBA00022527"/>
    </source>
</evidence>
<dbReference type="InterPro" id="IPR017441">
    <property type="entry name" value="Protein_kinase_ATP_BS"/>
</dbReference>
<keyword evidence="4 13" id="KW-0812">Transmembrane</keyword>
<keyword evidence="11" id="KW-0325">Glycoprotein</keyword>
<evidence type="ECO:0000256" key="7">
    <source>
        <dbReference type="ARBA" id="ARBA00022777"/>
    </source>
</evidence>
<dbReference type="FunFam" id="2.60.120.430:FF:000001">
    <property type="entry name" value="Receptor-like protein kinase FERONIA"/>
    <property type="match status" value="1"/>
</dbReference>
<name>A0A8T1XV12_ARASU</name>
<sequence length="842" mass="92803">MGGDFRHFSSHVSLLFFILLVVKSSSSFTPADNYLIDCGSSSETKLSDGRNFKSDQQSVAFLQTDEDIKTSVDSIPISDSNSSILPLYLTARIFAGKSTYSFYISRPGRHWIRLHFYPLNHPLYNLTNSVFSVTTDTTVLLHDFSAGDTSSIVFKEYLIYAAEKLSLYFKPHKGSTAFINAVEIVSVPDELVPDSASSVPQAPDFKGLSSFSLEILHRINIGGDLISPKIDPLSRTWLSDKPYNSFPEGSRNVTVDPSTITYPDGGATELIAPNPVYATAEEMADAQTSQPNFNLSWRMSVDFGHDYFIRLHFCDIVSKSLNDLVFNVFINKLSAISALDLSSLTNALGTAYYADFVLNASAITNGSILIQVGPTPNLQSGKPNAILNGLEIMKLNNAAGSLDGLFGVDGKYKGPIGGMSSKKLAIAGIGFVMALTALLGVVVLLVRWQRRPKDWQKQNSFSSWLLPLHASHSSYISSKGGSTSRRMSIFGSKKSKSNGFSSFFSNQGLGRYFPFTELQIATQNFDENSVIGVGGFGKVYIGEIDGGTQVAIKRGSQSSEQGINEFQTEIQMLSKLRHRHLVSLIGFCDENKEMILVYEYMSNGPLRDHLYGSKENDPNPIPTLSWKQRLEICIGSARGLHYLHTGAAQGIIHRDVKTTNILLDENLVAKVSDFGLSKDAPMEQGHVSTAVKGSFGYLDPEYFRRQQLTDKSDVYSFGVVLFEVLCARPVINPQLPREQVNLAEYAMNLHRKGMLEKIIDPKIVGTISKGSLRKFVEAAEKCLAEYGVDRPGMGDVLWNLEYALQLQEASAQVDLSEDKTTMNIEMDYIPGEEMQTPSHSVV</sequence>
<proteinExistence type="predicted"/>
<evidence type="ECO:0000256" key="11">
    <source>
        <dbReference type="ARBA" id="ARBA00023180"/>
    </source>
</evidence>
<dbReference type="FunFam" id="1.10.510.10:FF:000058">
    <property type="entry name" value="Receptor-like protein kinase FERONIA"/>
    <property type="match status" value="1"/>
</dbReference>
<organism evidence="16 17">
    <name type="scientific">Arabidopsis suecica</name>
    <name type="common">Swedish thale-cress</name>
    <name type="synonym">Cardaminopsis suecica</name>
    <dbReference type="NCBI Taxonomy" id="45249"/>
    <lineage>
        <taxon>Eukaryota</taxon>
        <taxon>Viridiplantae</taxon>
        <taxon>Streptophyta</taxon>
        <taxon>Embryophyta</taxon>
        <taxon>Tracheophyta</taxon>
        <taxon>Spermatophyta</taxon>
        <taxon>Magnoliopsida</taxon>
        <taxon>eudicotyledons</taxon>
        <taxon>Gunneridae</taxon>
        <taxon>Pentapetalae</taxon>
        <taxon>rosids</taxon>
        <taxon>malvids</taxon>
        <taxon>Brassicales</taxon>
        <taxon>Brassicaceae</taxon>
        <taxon>Camelineae</taxon>
        <taxon>Arabidopsis</taxon>
    </lineage>
</organism>
<comment type="subcellular location">
    <subcellularLocation>
        <location evidence="1">Membrane</location>
        <topology evidence="1">Single-pass type I membrane protein</topology>
    </subcellularLocation>
</comment>
<keyword evidence="9 13" id="KW-1133">Transmembrane helix</keyword>
<keyword evidence="10 13" id="KW-0472">Membrane</keyword>
<evidence type="ECO:0000256" key="8">
    <source>
        <dbReference type="ARBA" id="ARBA00022840"/>
    </source>
</evidence>
<evidence type="ECO:0000256" key="14">
    <source>
        <dbReference type="SAM" id="SignalP"/>
    </source>
</evidence>
<dbReference type="GO" id="GO:0005524">
    <property type="term" value="F:ATP binding"/>
    <property type="evidence" value="ECO:0007669"/>
    <property type="project" value="UniProtKB-UniRule"/>
</dbReference>
<accession>A0A8T1XV12</accession>
<dbReference type="AlphaFoldDB" id="A0A8T1XV12"/>
<evidence type="ECO:0000256" key="13">
    <source>
        <dbReference type="SAM" id="Phobius"/>
    </source>
</evidence>
<dbReference type="PROSITE" id="PS00108">
    <property type="entry name" value="PROTEIN_KINASE_ST"/>
    <property type="match status" value="1"/>
</dbReference>
<evidence type="ECO:0000256" key="12">
    <source>
        <dbReference type="PROSITE-ProRule" id="PRU10141"/>
    </source>
</evidence>
<keyword evidence="8 12" id="KW-0067">ATP-binding</keyword>